<accession>A0ACC0UTN2</accession>
<proteinExistence type="predicted"/>
<organism evidence="1 2">
    <name type="scientific">Trichothecium roseum</name>
    <dbReference type="NCBI Taxonomy" id="47278"/>
    <lineage>
        <taxon>Eukaryota</taxon>
        <taxon>Fungi</taxon>
        <taxon>Dikarya</taxon>
        <taxon>Ascomycota</taxon>
        <taxon>Pezizomycotina</taxon>
        <taxon>Sordariomycetes</taxon>
        <taxon>Hypocreomycetidae</taxon>
        <taxon>Hypocreales</taxon>
        <taxon>Hypocreales incertae sedis</taxon>
        <taxon>Trichothecium</taxon>
    </lineage>
</organism>
<keyword evidence="2" id="KW-1185">Reference proteome</keyword>
<comment type="caution">
    <text evidence="1">The sequence shown here is derived from an EMBL/GenBank/DDBJ whole genome shotgun (WGS) entry which is preliminary data.</text>
</comment>
<protein>
    <submittedName>
        <fullName evidence="1">Uncharacterized protein</fullName>
    </submittedName>
</protein>
<gene>
    <name evidence="1" type="ORF">N3K66_007886</name>
</gene>
<dbReference type="EMBL" id="CM047947">
    <property type="protein sequence ID" value="KAI9896864.1"/>
    <property type="molecule type" value="Genomic_DNA"/>
</dbReference>
<sequence>MVSLLSVAFAFIGQITLPSFIAQMKDPRDFKKALYTSAGLELIVFSIFGCYMYSHVGYEEMESPVIYSIPEKNRSTAWGLMQPTILCLGAIYACVNARFLFTRIFATGSVHYGNTCLGWTTWLLLLCTCWALAFTIAQTIPEFESLLALIGAIFDAFFGYIYWGILWIYMARNTLLPTGQRRRTPIPLRQIINRRPVETTFNILLIAIGLGIFLGLGTWASLTHIIASFQKGEIRAPFSCYYGSEGCS</sequence>
<evidence type="ECO:0000313" key="1">
    <source>
        <dbReference type="EMBL" id="KAI9896864.1"/>
    </source>
</evidence>
<name>A0ACC0UTN2_9HYPO</name>
<reference evidence="1" key="1">
    <citation type="submission" date="2022-10" db="EMBL/GenBank/DDBJ databases">
        <title>Complete Genome of Trichothecium roseum strain YXFP-22015, a Plant Pathogen Isolated from Citrus.</title>
        <authorList>
            <person name="Wang Y."/>
            <person name="Zhu L."/>
        </authorList>
    </citation>
    <scope>NUCLEOTIDE SEQUENCE</scope>
    <source>
        <strain evidence="1">YXFP-22015</strain>
    </source>
</reference>
<dbReference type="Proteomes" id="UP001163324">
    <property type="component" value="Chromosome 8"/>
</dbReference>
<evidence type="ECO:0000313" key="2">
    <source>
        <dbReference type="Proteomes" id="UP001163324"/>
    </source>
</evidence>